<dbReference type="InterPro" id="IPR010281">
    <property type="entry name" value="DUF885"/>
</dbReference>
<reference evidence="1 2" key="1">
    <citation type="submission" date="2020-07" db="EMBL/GenBank/DDBJ databases">
        <title>Sequencing the genomes of 1000 actinobacteria strains.</title>
        <authorList>
            <person name="Klenk H.-P."/>
        </authorList>
    </citation>
    <scope>NUCLEOTIDE SEQUENCE [LARGE SCALE GENOMIC DNA]</scope>
    <source>
        <strain evidence="1 2">DSM 15475</strain>
    </source>
</reference>
<proteinExistence type="predicted"/>
<dbReference type="RefSeq" id="WP_179540446.1">
    <property type="nucleotide sequence ID" value="NZ_BAAALL010000010.1"/>
</dbReference>
<dbReference type="AlphaFoldDB" id="A0A7Z0GJ11"/>
<dbReference type="PANTHER" id="PTHR33361:SF2">
    <property type="entry name" value="DUF885 DOMAIN-CONTAINING PROTEIN"/>
    <property type="match status" value="1"/>
</dbReference>
<keyword evidence="2" id="KW-1185">Reference proteome</keyword>
<dbReference type="Pfam" id="PF05960">
    <property type="entry name" value="DUF885"/>
    <property type="match status" value="1"/>
</dbReference>
<dbReference type="PANTHER" id="PTHR33361">
    <property type="entry name" value="GLR0591 PROTEIN"/>
    <property type="match status" value="1"/>
</dbReference>
<protein>
    <submittedName>
        <fullName evidence="1">Uncharacterized protein (DUF885 family)</fullName>
    </submittedName>
</protein>
<evidence type="ECO:0000313" key="1">
    <source>
        <dbReference type="EMBL" id="NYJ76892.1"/>
    </source>
</evidence>
<organism evidence="1 2">
    <name type="scientific">Nesterenkonia xinjiangensis</name>
    <dbReference type="NCBI Taxonomy" id="225327"/>
    <lineage>
        <taxon>Bacteria</taxon>
        <taxon>Bacillati</taxon>
        <taxon>Actinomycetota</taxon>
        <taxon>Actinomycetes</taxon>
        <taxon>Micrococcales</taxon>
        <taxon>Micrococcaceae</taxon>
        <taxon>Nesterenkonia</taxon>
    </lineage>
</organism>
<sequence length="554" mass="60859">MTSRAPTAVDAHAEEHFERLLAISPEEATMLGRSGAETEYSDLSPAGREEVVAEHRRALAGLDGLTAQDRTDEVTVHAMRERLGLEIALHETGRTELNILASPSQEVRMVLELMPQSSAEDFAHIAGRLHNLPGALEGHWESLRHSQSLGHVPARRQVLAVAEQCRDYARTDGALSTLIEAARQAGLGDDVVAHVTDGVAAAAGGYQQLAARLVDGLLPAAPEEDAVGPEHYRLASQMFTGTVLDLEETYQWGLEELSRLVAAQQKVAERIRPGTGIAEAKQILDADPTRQLHGTEALQAWMQRLSDAAVVALKDTHFDIPAPMDVVECRIAPTQDGGVYYTGPSDDFSRPGRMWWSVPPEDTSFTTWAETTTVYHEGVPGHHLQIATATLVKDRLNSWRRHGCFVSGYAEGWALYAEELMGELGHLSDPGDAMGMLDMQRMRAARVVFDIGVHCRMPAPQQHGGGTWTPEAGRAFLREHLPISEAQLDFEFVRYLGWPGQAPSYKVGQRVFEQVRAEREAAEGAQFDLRAFHTEVLQLGMLGLDTLRFALARN</sequence>
<dbReference type="Proteomes" id="UP000535437">
    <property type="component" value="Unassembled WGS sequence"/>
</dbReference>
<gene>
    <name evidence="1" type="ORF">HNR09_000303</name>
</gene>
<dbReference type="EMBL" id="JACCFY010000001">
    <property type="protein sequence ID" value="NYJ76892.1"/>
    <property type="molecule type" value="Genomic_DNA"/>
</dbReference>
<name>A0A7Z0GJ11_9MICC</name>
<evidence type="ECO:0000313" key="2">
    <source>
        <dbReference type="Proteomes" id="UP000535437"/>
    </source>
</evidence>
<comment type="caution">
    <text evidence="1">The sequence shown here is derived from an EMBL/GenBank/DDBJ whole genome shotgun (WGS) entry which is preliminary data.</text>
</comment>
<accession>A0A7Z0GJ11</accession>